<dbReference type="InterPro" id="IPR051215">
    <property type="entry name" value="GRE"/>
</dbReference>
<feature type="domain" description="PFL" evidence="1">
    <location>
        <begin position="1"/>
        <end position="235"/>
    </location>
</feature>
<dbReference type="Pfam" id="PF02901">
    <property type="entry name" value="PFL-like"/>
    <property type="match status" value="1"/>
</dbReference>
<comment type="caution">
    <text evidence="2">The sequence shown here is derived from an EMBL/GenBank/DDBJ whole genome shotgun (WGS) entry which is preliminary data.</text>
</comment>
<dbReference type="GO" id="GO:0003824">
    <property type="term" value="F:catalytic activity"/>
    <property type="evidence" value="ECO:0007669"/>
    <property type="project" value="InterPro"/>
</dbReference>
<dbReference type="AlphaFoldDB" id="X0VMF2"/>
<evidence type="ECO:0000313" key="2">
    <source>
        <dbReference type="EMBL" id="GAG19519.1"/>
    </source>
</evidence>
<dbReference type="EMBL" id="BARS01036841">
    <property type="protein sequence ID" value="GAG19519.1"/>
    <property type="molecule type" value="Genomic_DNA"/>
</dbReference>
<sequence>MQELRERLLDTTPQICVERARLVTNAYRAHQADPPVLRRAKALAHVLDSMTIFIDEGEFIVGNQASSSRAAPIFPEYSTDWIEEEIDQFAHRPADAFTIHPEVKDELLNEILPYWRGKTLYDRVLATLPEVVRQAEDIGAITGRGYTTCGDGHIIVDFPTILHRGLEAVIEDAQEALRSVSPYDANELEKRPFLQAVTITCQAAIRFAARYAEEAERQAAGTAHSIRSAELEHIA</sequence>
<reference evidence="2" key="1">
    <citation type="journal article" date="2014" name="Front. Microbiol.">
        <title>High frequency of phylogenetically diverse reductive dehalogenase-homologous genes in deep subseafloor sedimentary metagenomes.</title>
        <authorList>
            <person name="Kawai M."/>
            <person name="Futagami T."/>
            <person name="Toyoda A."/>
            <person name="Takaki Y."/>
            <person name="Nishi S."/>
            <person name="Hori S."/>
            <person name="Arai W."/>
            <person name="Tsubouchi T."/>
            <person name="Morono Y."/>
            <person name="Uchiyama I."/>
            <person name="Ito T."/>
            <person name="Fujiyama A."/>
            <person name="Inagaki F."/>
            <person name="Takami H."/>
        </authorList>
    </citation>
    <scope>NUCLEOTIDE SEQUENCE</scope>
    <source>
        <strain evidence="2">Expedition CK06-06</strain>
    </source>
</reference>
<name>X0VMF2_9ZZZZ</name>
<evidence type="ECO:0000259" key="1">
    <source>
        <dbReference type="PROSITE" id="PS51554"/>
    </source>
</evidence>
<dbReference type="SUPFAM" id="SSF51998">
    <property type="entry name" value="PFL-like glycyl radical enzymes"/>
    <property type="match status" value="1"/>
</dbReference>
<organism evidence="2">
    <name type="scientific">marine sediment metagenome</name>
    <dbReference type="NCBI Taxonomy" id="412755"/>
    <lineage>
        <taxon>unclassified sequences</taxon>
        <taxon>metagenomes</taxon>
        <taxon>ecological metagenomes</taxon>
    </lineage>
</organism>
<dbReference type="InterPro" id="IPR004184">
    <property type="entry name" value="PFL_dom"/>
</dbReference>
<protein>
    <recommendedName>
        <fullName evidence="1">PFL domain-containing protein</fullName>
    </recommendedName>
</protein>
<dbReference type="PROSITE" id="PS51554">
    <property type="entry name" value="PFL"/>
    <property type="match status" value="1"/>
</dbReference>
<proteinExistence type="predicted"/>
<accession>X0VMF2</accession>
<dbReference type="PANTHER" id="PTHR43641:SF2">
    <property type="entry name" value="DEHYDRATASE YBIW-RELATED"/>
    <property type="match status" value="1"/>
</dbReference>
<gene>
    <name evidence="2" type="ORF">S01H1_56566</name>
</gene>
<dbReference type="GO" id="GO:0005829">
    <property type="term" value="C:cytosol"/>
    <property type="evidence" value="ECO:0007669"/>
    <property type="project" value="TreeGrafter"/>
</dbReference>
<feature type="non-terminal residue" evidence="2">
    <location>
        <position position="235"/>
    </location>
</feature>
<dbReference type="Gene3D" id="3.20.70.20">
    <property type="match status" value="1"/>
</dbReference>
<dbReference type="PANTHER" id="PTHR43641">
    <property type="entry name" value="FORMATE ACETYLTRANSFERASE 3-RELATED"/>
    <property type="match status" value="1"/>
</dbReference>